<reference evidence="2" key="1">
    <citation type="submission" date="2019-03" db="EMBL/GenBank/DDBJ databases">
        <authorList>
            <person name="Mank J."/>
            <person name="Almeida P."/>
        </authorList>
    </citation>
    <scope>NUCLEOTIDE SEQUENCE</scope>
    <source>
        <strain evidence="2">78183</strain>
    </source>
</reference>
<proteinExistence type="predicted"/>
<dbReference type="EMBL" id="CAADRP010001413">
    <property type="protein sequence ID" value="VFU38445.1"/>
    <property type="molecule type" value="Genomic_DNA"/>
</dbReference>
<evidence type="ECO:0000256" key="1">
    <source>
        <dbReference type="SAM" id="MobiDB-lite"/>
    </source>
</evidence>
<feature type="region of interest" description="Disordered" evidence="1">
    <location>
        <begin position="1"/>
        <end position="38"/>
    </location>
</feature>
<name>A0A6N2LBY7_SALVM</name>
<dbReference type="AlphaFoldDB" id="A0A6N2LBY7"/>
<organism evidence="2">
    <name type="scientific">Salix viminalis</name>
    <name type="common">Common osier</name>
    <name type="synonym">Basket willow</name>
    <dbReference type="NCBI Taxonomy" id="40686"/>
    <lineage>
        <taxon>Eukaryota</taxon>
        <taxon>Viridiplantae</taxon>
        <taxon>Streptophyta</taxon>
        <taxon>Embryophyta</taxon>
        <taxon>Tracheophyta</taxon>
        <taxon>Spermatophyta</taxon>
        <taxon>Magnoliopsida</taxon>
        <taxon>eudicotyledons</taxon>
        <taxon>Gunneridae</taxon>
        <taxon>Pentapetalae</taxon>
        <taxon>rosids</taxon>
        <taxon>fabids</taxon>
        <taxon>Malpighiales</taxon>
        <taxon>Salicaceae</taxon>
        <taxon>Saliceae</taxon>
        <taxon>Salix</taxon>
    </lineage>
</organism>
<feature type="compositionally biased region" description="Basic and acidic residues" evidence="1">
    <location>
        <begin position="24"/>
        <end position="38"/>
    </location>
</feature>
<accession>A0A6N2LBY7</accession>
<gene>
    <name evidence="2" type="ORF">SVIM_LOCUS209452</name>
</gene>
<sequence length="66" mass="7553">MGRNGGFRWNQPRRHAHLANAKETTSETHTPEVRGLNKEEIESLRSLLNTMEKPSGHALLLKMVKF</sequence>
<protein>
    <submittedName>
        <fullName evidence="2">Uncharacterized protein</fullName>
    </submittedName>
</protein>
<evidence type="ECO:0000313" key="2">
    <source>
        <dbReference type="EMBL" id="VFU38445.1"/>
    </source>
</evidence>